<organism evidence="2 3">
    <name type="scientific">Flavobacterium flavipigmentatum</name>
    <dbReference type="NCBI Taxonomy" id="2893884"/>
    <lineage>
        <taxon>Bacteria</taxon>
        <taxon>Pseudomonadati</taxon>
        <taxon>Bacteroidota</taxon>
        <taxon>Flavobacteriia</taxon>
        <taxon>Flavobacteriales</taxon>
        <taxon>Flavobacteriaceae</taxon>
        <taxon>Flavobacterium</taxon>
    </lineage>
</organism>
<keyword evidence="4" id="KW-1185">Reference proteome</keyword>
<reference evidence="2 4" key="1">
    <citation type="submission" date="2023-11" db="EMBL/GenBank/DDBJ databases">
        <title>Unpublished Manusciprt.</title>
        <authorList>
            <person name="Saticioglu I.B."/>
            <person name="Ay H."/>
            <person name="Ajmi N."/>
            <person name="Altun S."/>
            <person name="Duman M."/>
        </authorList>
    </citation>
    <scope>NUCLEOTIDE SEQUENCE</scope>
    <source>
        <strain evidence="1 4">Fl-33</strain>
        <strain evidence="2">Fl-77</strain>
    </source>
</reference>
<dbReference type="Proteomes" id="UP001278738">
    <property type="component" value="Unassembled WGS sequence"/>
</dbReference>
<evidence type="ECO:0000313" key="1">
    <source>
        <dbReference type="EMBL" id="MDX6180857.1"/>
    </source>
</evidence>
<dbReference type="Proteomes" id="UP001270053">
    <property type="component" value="Unassembled WGS sequence"/>
</dbReference>
<evidence type="ECO:0000313" key="2">
    <source>
        <dbReference type="EMBL" id="MDX6184457.1"/>
    </source>
</evidence>
<name>A0AAJ2S6I3_9FLAO</name>
<protein>
    <submittedName>
        <fullName evidence="2">Uncharacterized protein</fullName>
    </submittedName>
</protein>
<gene>
    <name evidence="1" type="ORF">SGQ18_01730</name>
    <name evidence="2" type="ORF">SGQ44_01730</name>
</gene>
<dbReference type="AlphaFoldDB" id="A0AAJ2S6I3"/>
<evidence type="ECO:0000313" key="4">
    <source>
        <dbReference type="Proteomes" id="UP001278738"/>
    </source>
</evidence>
<proteinExistence type="predicted"/>
<sequence>MSKKYIILLLLINTFISFSQDILSTISLELKGNRDVFQIVDNSSKKTILFLSDRKKVNSFLLNAKMETLDSLSFERPEKKYTEIIGFSGEKSRPTIFWSTPNHKEIYSQVYDFNTRQIQTKTYRLDFKGENHLQFFCENQKFYILTVIENSNKLKLYVFDEKVSYEEKIIDFSNFSFLAPLYTNPLLSTALKDNHVITDSFTLERIIPGGKTSLVESSKKRKCYVINNQIAITLDIVPKSTQLITIDLKTYTPNLVVFSNPEFPKGEEVNSNSFLIDNKLFQLSLSSSKMFCTIKDLNGNLIKEYTAEEGDSIKFKNSEIVRLNSYSSSKRVLEQTYQFLNKVNNEHCGISCFKDNDIYLVTVGSVSNIRASGGGMATTGMPGYMGMPIGGTGFGNPQFFIAFGSYNSSLDNFNSYANRKVVFINCLFDTDGNHIEGEPKANSFDKMKTFAENLDVKLESKTIFKQDETYFLGYYNDMIKQYILRSFKN</sequence>
<comment type="caution">
    <text evidence="2">The sequence shown here is derived from an EMBL/GenBank/DDBJ whole genome shotgun (WGS) entry which is preliminary data.</text>
</comment>
<dbReference type="EMBL" id="JAWXVG010000001">
    <property type="protein sequence ID" value="MDX6180857.1"/>
    <property type="molecule type" value="Genomic_DNA"/>
</dbReference>
<dbReference type="RefSeq" id="WP_229975547.1">
    <property type="nucleotide sequence ID" value="NZ_CP087133.1"/>
</dbReference>
<accession>A0AAJ2S6I3</accession>
<evidence type="ECO:0000313" key="3">
    <source>
        <dbReference type="Proteomes" id="UP001270053"/>
    </source>
</evidence>
<dbReference type="EMBL" id="JAWXVH010000001">
    <property type="protein sequence ID" value="MDX6184457.1"/>
    <property type="molecule type" value="Genomic_DNA"/>
</dbReference>